<feature type="region of interest" description="Disordered" evidence="7">
    <location>
        <begin position="172"/>
        <end position="222"/>
    </location>
</feature>
<evidence type="ECO:0000256" key="6">
    <source>
        <dbReference type="SAM" id="Coils"/>
    </source>
</evidence>
<keyword evidence="6" id="KW-0175">Coiled coil</keyword>
<evidence type="ECO:0000313" key="10">
    <source>
        <dbReference type="Proteomes" id="UP001303647"/>
    </source>
</evidence>
<accession>A0AAN7HJ05</accession>
<dbReference type="Gene3D" id="4.10.240.10">
    <property type="entry name" value="Zn(2)-C6 fungal-type DNA-binding domain"/>
    <property type="match status" value="1"/>
</dbReference>
<keyword evidence="4" id="KW-0804">Transcription</keyword>
<gene>
    <name evidence="9" type="ORF">C7999DRAFT_41240</name>
</gene>
<feature type="coiled-coil region" evidence="6">
    <location>
        <begin position="45"/>
        <end position="72"/>
    </location>
</feature>
<evidence type="ECO:0000256" key="7">
    <source>
        <dbReference type="SAM" id="MobiDB-lite"/>
    </source>
</evidence>
<dbReference type="InterPro" id="IPR036864">
    <property type="entry name" value="Zn2-C6_fun-type_DNA-bd_sf"/>
</dbReference>
<comment type="subcellular location">
    <subcellularLocation>
        <location evidence="1">Nucleus</location>
    </subcellularLocation>
</comment>
<dbReference type="InterPro" id="IPR001138">
    <property type="entry name" value="Zn2Cys6_DnaBD"/>
</dbReference>
<evidence type="ECO:0000256" key="2">
    <source>
        <dbReference type="ARBA" id="ARBA00022723"/>
    </source>
</evidence>
<dbReference type="PANTHER" id="PTHR47338:SF5">
    <property type="entry name" value="ZN(II)2CYS6 TRANSCRIPTION FACTOR (EUROFUNG)"/>
    <property type="match status" value="1"/>
</dbReference>
<dbReference type="GO" id="GO:0008270">
    <property type="term" value="F:zinc ion binding"/>
    <property type="evidence" value="ECO:0007669"/>
    <property type="project" value="InterPro"/>
</dbReference>
<evidence type="ECO:0000256" key="4">
    <source>
        <dbReference type="ARBA" id="ARBA00023163"/>
    </source>
</evidence>
<evidence type="ECO:0000256" key="3">
    <source>
        <dbReference type="ARBA" id="ARBA00023015"/>
    </source>
</evidence>
<feature type="compositionally biased region" description="Polar residues" evidence="7">
    <location>
        <begin position="184"/>
        <end position="220"/>
    </location>
</feature>
<dbReference type="AlphaFoldDB" id="A0AAN7HJ05"/>
<sequence>MNSRHIACKLCRDSKVRRPGEQPACAKCRRVGEQCVYVPAQRSTKANLNETIEALQKRLNETENMILNMRACSSHAAAMTPSAYGVDWFSISNFSAVATPSLSAPPATPVADINSFFFGQFGQQNLLYQQPDNRPSSGSQLLQLPAGQVETAEKSGSVEVYAGLNFQAAFPSDFNGEAPEHRQMSGQEVSRRSTSSPRVISTSTPSSLHDSNDGSGTESINDPAGAAVINTLSSYCSSVVRRECQVVGIAKTVADYQMMVNLETRVRELAEVAQDKHDEPFRNLLGALEGACNTTIANRLAGLEADLQKQRQDHAAFFEKSYNTCKLLSEQAEERP</sequence>
<name>A0AAN7HJ05_9PEZI</name>
<evidence type="ECO:0000256" key="5">
    <source>
        <dbReference type="ARBA" id="ARBA00023242"/>
    </source>
</evidence>
<keyword evidence="3" id="KW-0805">Transcription regulation</keyword>
<dbReference type="SUPFAM" id="SSF57701">
    <property type="entry name" value="Zn2/Cys6 DNA-binding domain"/>
    <property type="match status" value="1"/>
</dbReference>
<comment type="caution">
    <text evidence="9">The sequence shown here is derived from an EMBL/GenBank/DDBJ whole genome shotgun (WGS) entry which is preliminary data.</text>
</comment>
<dbReference type="Pfam" id="PF00172">
    <property type="entry name" value="Zn_clus"/>
    <property type="match status" value="1"/>
</dbReference>
<keyword evidence="5" id="KW-0539">Nucleus</keyword>
<reference evidence="9" key="2">
    <citation type="submission" date="2023-05" db="EMBL/GenBank/DDBJ databases">
        <authorList>
            <consortium name="Lawrence Berkeley National Laboratory"/>
            <person name="Steindorff A."/>
            <person name="Hensen N."/>
            <person name="Bonometti L."/>
            <person name="Westerberg I."/>
            <person name="Brannstrom I.O."/>
            <person name="Guillou S."/>
            <person name="Cros-Aarteil S."/>
            <person name="Calhoun S."/>
            <person name="Haridas S."/>
            <person name="Kuo A."/>
            <person name="Mondo S."/>
            <person name="Pangilinan J."/>
            <person name="Riley R."/>
            <person name="Labutti K."/>
            <person name="Andreopoulos B."/>
            <person name="Lipzen A."/>
            <person name="Chen C."/>
            <person name="Yanf M."/>
            <person name="Daum C."/>
            <person name="Ng V."/>
            <person name="Clum A."/>
            <person name="Ohm R."/>
            <person name="Martin F."/>
            <person name="Silar P."/>
            <person name="Natvig D."/>
            <person name="Lalanne C."/>
            <person name="Gautier V."/>
            <person name="Ament-Velasquez S.L."/>
            <person name="Kruys A."/>
            <person name="Hutchinson M.I."/>
            <person name="Powell A.J."/>
            <person name="Barry K."/>
            <person name="Miller A.N."/>
            <person name="Grigoriev I.V."/>
            <person name="Debuchy R."/>
            <person name="Gladieux P."/>
            <person name="Thoren M.H."/>
            <person name="Johannesson H."/>
        </authorList>
    </citation>
    <scope>NUCLEOTIDE SEQUENCE</scope>
    <source>
        <strain evidence="9">CBS 359.72</strain>
    </source>
</reference>
<dbReference type="PANTHER" id="PTHR47338">
    <property type="entry name" value="ZN(II)2CYS6 TRANSCRIPTION FACTOR (EUROFUNG)-RELATED"/>
    <property type="match status" value="1"/>
</dbReference>
<evidence type="ECO:0000256" key="1">
    <source>
        <dbReference type="ARBA" id="ARBA00004123"/>
    </source>
</evidence>
<dbReference type="CDD" id="cd00067">
    <property type="entry name" value="GAL4"/>
    <property type="match status" value="1"/>
</dbReference>
<reference evidence="9" key="1">
    <citation type="journal article" date="2023" name="Mol. Phylogenet. Evol.">
        <title>Genome-scale phylogeny and comparative genomics of the fungal order Sordariales.</title>
        <authorList>
            <person name="Hensen N."/>
            <person name="Bonometti L."/>
            <person name="Westerberg I."/>
            <person name="Brannstrom I.O."/>
            <person name="Guillou S."/>
            <person name="Cros-Aarteil S."/>
            <person name="Calhoun S."/>
            <person name="Haridas S."/>
            <person name="Kuo A."/>
            <person name="Mondo S."/>
            <person name="Pangilinan J."/>
            <person name="Riley R."/>
            <person name="LaButti K."/>
            <person name="Andreopoulos B."/>
            <person name="Lipzen A."/>
            <person name="Chen C."/>
            <person name="Yan M."/>
            <person name="Daum C."/>
            <person name="Ng V."/>
            <person name="Clum A."/>
            <person name="Steindorff A."/>
            <person name="Ohm R.A."/>
            <person name="Martin F."/>
            <person name="Silar P."/>
            <person name="Natvig D.O."/>
            <person name="Lalanne C."/>
            <person name="Gautier V."/>
            <person name="Ament-Velasquez S.L."/>
            <person name="Kruys A."/>
            <person name="Hutchinson M.I."/>
            <person name="Powell A.J."/>
            <person name="Barry K."/>
            <person name="Miller A.N."/>
            <person name="Grigoriev I.V."/>
            <person name="Debuchy R."/>
            <person name="Gladieux P."/>
            <person name="Hiltunen Thoren M."/>
            <person name="Johannesson H."/>
        </authorList>
    </citation>
    <scope>NUCLEOTIDE SEQUENCE</scope>
    <source>
        <strain evidence="9">CBS 359.72</strain>
    </source>
</reference>
<dbReference type="EMBL" id="MU857653">
    <property type="protein sequence ID" value="KAK4247472.1"/>
    <property type="molecule type" value="Genomic_DNA"/>
</dbReference>
<keyword evidence="2" id="KW-0479">Metal-binding</keyword>
<dbReference type="GO" id="GO:0000981">
    <property type="term" value="F:DNA-binding transcription factor activity, RNA polymerase II-specific"/>
    <property type="evidence" value="ECO:0007669"/>
    <property type="project" value="InterPro"/>
</dbReference>
<organism evidence="9 10">
    <name type="scientific">Corynascus novoguineensis</name>
    <dbReference type="NCBI Taxonomy" id="1126955"/>
    <lineage>
        <taxon>Eukaryota</taxon>
        <taxon>Fungi</taxon>
        <taxon>Dikarya</taxon>
        <taxon>Ascomycota</taxon>
        <taxon>Pezizomycotina</taxon>
        <taxon>Sordariomycetes</taxon>
        <taxon>Sordariomycetidae</taxon>
        <taxon>Sordariales</taxon>
        <taxon>Chaetomiaceae</taxon>
        <taxon>Corynascus</taxon>
    </lineage>
</organism>
<feature type="domain" description="Zn(2)-C6 fungal-type" evidence="8">
    <location>
        <begin position="7"/>
        <end position="37"/>
    </location>
</feature>
<dbReference type="InterPro" id="IPR050815">
    <property type="entry name" value="TF_fung"/>
</dbReference>
<evidence type="ECO:0000313" key="9">
    <source>
        <dbReference type="EMBL" id="KAK4247472.1"/>
    </source>
</evidence>
<keyword evidence="10" id="KW-1185">Reference proteome</keyword>
<proteinExistence type="predicted"/>
<evidence type="ECO:0000259" key="8">
    <source>
        <dbReference type="PROSITE" id="PS50048"/>
    </source>
</evidence>
<protein>
    <recommendedName>
        <fullName evidence="8">Zn(2)-C6 fungal-type domain-containing protein</fullName>
    </recommendedName>
</protein>
<dbReference type="PROSITE" id="PS50048">
    <property type="entry name" value="ZN2_CY6_FUNGAL_2"/>
    <property type="match status" value="1"/>
</dbReference>
<dbReference type="GO" id="GO:0005634">
    <property type="term" value="C:nucleus"/>
    <property type="evidence" value="ECO:0007669"/>
    <property type="project" value="UniProtKB-SubCell"/>
</dbReference>
<dbReference type="Proteomes" id="UP001303647">
    <property type="component" value="Unassembled WGS sequence"/>
</dbReference>